<dbReference type="PANTHER" id="PTHR28229">
    <property type="entry name" value="TRANSLOCATION PROTEIN SEC66"/>
    <property type="match status" value="1"/>
</dbReference>
<dbReference type="Proteomes" id="UP000837801">
    <property type="component" value="Unassembled WGS sequence"/>
</dbReference>
<keyword evidence="2" id="KW-0472">Membrane</keyword>
<evidence type="ECO:0000313" key="4">
    <source>
        <dbReference type="Proteomes" id="UP000837801"/>
    </source>
</evidence>
<dbReference type="Pfam" id="PF09802">
    <property type="entry name" value="Sec66"/>
    <property type="match status" value="1"/>
</dbReference>
<dbReference type="EMBL" id="CAKXYY010000007">
    <property type="protein sequence ID" value="CAH2352592.1"/>
    <property type="molecule type" value="Genomic_DNA"/>
</dbReference>
<evidence type="ECO:0000313" key="3">
    <source>
        <dbReference type="EMBL" id="CAH2352592.1"/>
    </source>
</evidence>
<dbReference type="InterPro" id="IPR018624">
    <property type="entry name" value="Sec66"/>
</dbReference>
<gene>
    <name evidence="3" type="ORF">CLIB1423_07S03048</name>
</gene>
<organism evidence="3 4">
    <name type="scientific">[Candida] railenensis</name>
    <dbReference type="NCBI Taxonomy" id="45579"/>
    <lineage>
        <taxon>Eukaryota</taxon>
        <taxon>Fungi</taxon>
        <taxon>Dikarya</taxon>
        <taxon>Ascomycota</taxon>
        <taxon>Saccharomycotina</taxon>
        <taxon>Pichiomycetes</taxon>
        <taxon>Debaryomycetaceae</taxon>
        <taxon>Kurtzmaniella</taxon>
    </lineage>
</organism>
<evidence type="ECO:0000256" key="1">
    <source>
        <dbReference type="SAM" id="MobiDB-lite"/>
    </source>
</evidence>
<accession>A0A9P0QQH4</accession>
<reference evidence="3" key="1">
    <citation type="submission" date="2022-03" db="EMBL/GenBank/DDBJ databases">
        <authorList>
            <person name="Legras J.-L."/>
            <person name="Devillers H."/>
            <person name="Grondin C."/>
        </authorList>
    </citation>
    <scope>NUCLEOTIDE SEQUENCE</scope>
    <source>
        <strain evidence="3">CLIB 1423</strain>
    </source>
</reference>
<dbReference type="GO" id="GO:0031207">
    <property type="term" value="C:Sec62/Sec63 complex"/>
    <property type="evidence" value="ECO:0007669"/>
    <property type="project" value="InterPro"/>
</dbReference>
<dbReference type="AlphaFoldDB" id="A0A9P0QQH4"/>
<dbReference type="PANTHER" id="PTHR28229:SF1">
    <property type="entry name" value="TRANSLOCATION PROTEIN SEC66"/>
    <property type="match status" value="1"/>
</dbReference>
<dbReference type="GO" id="GO:0031204">
    <property type="term" value="P:post-translational protein targeting to membrane, translocation"/>
    <property type="evidence" value="ECO:0007669"/>
    <property type="project" value="InterPro"/>
</dbReference>
<proteinExistence type="predicted"/>
<feature type="compositionally biased region" description="Basic and acidic residues" evidence="1">
    <location>
        <begin position="201"/>
        <end position="230"/>
    </location>
</feature>
<keyword evidence="2" id="KW-0812">Transmembrane</keyword>
<name>A0A9P0QQH4_9ASCO</name>
<sequence length="230" mass="26978">MDEETAEKIIKVSIWTPLLYVGVLMTCFIVFSVLYRRRKVENLSKIEPIFPENHTHSLYLFLKQQYTNPDATKESKPHEKVMKAALLRRGVEAIRRSLKLKEIEPSFNRLYQEGLIGDEMFKNFQFQAKFQEMDLKDIVQECETYKKGWVNQFFPVAQEICFNEALRRRLASMDERSKTFSIQWQYFVDKSEGAPAAPAPVEKEKNAIENQKEKVEEPTVEKTEEAKVKA</sequence>
<feature type="transmembrane region" description="Helical" evidence="2">
    <location>
        <begin position="12"/>
        <end position="35"/>
    </location>
</feature>
<feature type="region of interest" description="Disordered" evidence="1">
    <location>
        <begin position="194"/>
        <end position="230"/>
    </location>
</feature>
<evidence type="ECO:0000256" key="2">
    <source>
        <dbReference type="SAM" id="Phobius"/>
    </source>
</evidence>
<comment type="caution">
    <text evidence="3">The sequence shown here is derived from an EMBL/GenBank/DDBJ whole genome shotgun (WGS) entry which is preliminary data.</text>
</comment>
<protein>
    <submittedName>
        <fullName evidence="3">Translocation protein Sec66p</fullName>
    </submittedName>
</protein>
<keyword evidence="2" id="KW-1133">Transmembrane helix</keyword>
<dbReference type="OrthoDB" id="73168at2759"/>
<keyword evidence="4" id="KW-1185">Reference proteome</keyword>